<feature type="disulfide bond" evidence="12">
    <location>
        <begin position="1125"/>
        <end position="1134"/>
    </location>
</feature>
<dbReference type="InterPro" id="IPR000742">
    <property type="entry name" value="EGF"/>
</dbReference>
<dbReference type="GO" id="GO:0009887">
    <property type="term" value="P:animal organ morphogenesis"/>
    <property type="evidence" value="ECO:0007669"/>
    <property type="project" value="TreeGrafter"/>
</dbReference>
<feature type="disulfide bond" evidence="12">
    <location>
        <begin position="946"/>
        <end position="958"/>
    </location>
</feature>
<evidence type="ECO:0000259" key="16">
    <source>
        <dbReference type="PROSITE" id="PS51117"/>
    </source>
</evidence>
<evidence type="ECO:0000256" key="3">
    <source>
        <dbReference type="ARBA" id="ARBA00022530"/>
    </source>
</evidence>
<evidence type="ECO:0000256" key="5">
    <source>
        <dbReference type="ARBA" id="ARBA00022737"/>
    </source>
</evidence>
<dbReference type="FunFam" id="2.10.25.10:FF:000065">
    <property type="entry name" value="Laminin subunit beta 1"/>
    <property type="match status" value="1"/>
</dbReference>
<feature type="coiled-coil region" evidence="13">
    <location>
        <begin position="1562"/>
        <end position="1596"/>
    </location>
</feature>
<dbReference type="InterPro" id="IPR013015">
    <property type="entry name" value="Laminin_IV_B"/>
</dbReference>
<keyword evidence="6" id="KW-0084">Basement membrane</keyword>
<evidence type="ECO:0000259" key="14">
    <source>
        <dbReference type="PROSITE" id="PS50027"/>
    </source>
</evidence>
<dbReference type="Gene3D" id="2.170.300.10">
    <property type="entry name" value="Tie2 ligand-binding domain superfamily"/>
    <property type="match status" value="3"/>
</dbReference>
<feature type="domain" description="Laminin EGF-like" evidence="14">
    <location>
        <begin position="414"/>
        <end position="476"/>
    </location>
</feature>
<evidence type="ECO:0000256" key="2">
    <source>
        <dbReference type="ARBA" id="ARBA00022525"/>
    </source>
</evidence>
<feature type="disulfide bond" evidence="12">
    <location>
        <begin position="1363"/>
        <end position="1377"/>
    </location>
</feature>
<dbReference type="SMART" id="SM00181">
    <property type="entry name" value="EGF"/>
    <property type="match status" value="7"/>
</dbReference>
<feature type="disulfide bond" evidence="12">
    <location>
        <begin position="948"/>
        <end position="965"/>
    </location>
</feature>
<dbReference type="PROSITE" id="PS01248">
    <property type="entry name" value="EGF_LAM_1"/>
    <property type="match status" value="5"/>
</dbReference>
<keyword evidence="18" id="KW-1185">Reference proteome</keyword>
<dbReference type="FunFam" id="2.10.25.10:FF:000011">
    <property type="entry name" value="Cadherin EGF LAG seven-pass G-type receptor"/>
    <property type="match status" value="2"/>
</dbReference>
<evidence type="ECO:0000256" key="10">
    <source>
        <dbReference type="ARBA" id="ARBA00023180"/>
    </source>
</evidence>
<feature type="domain" description="Laminin EGF-like" evidence="14">
    <location>
        <begin position="1330"/>
        <end position="1379"/>
    </location>
</feature>
<dbReference type="InterPro" id="IPR008211">
    <property type="entry name" value="Laminin_N"/>
</dbReference>
<dbReference type="CDD" id="cd00055">
    <property type="entry name" value="EGF_Lam"/>
    <property type="match status" value="11"/>
</dbReference>
<keyword evidence="3" id="KW-0272">Extracellular matrix</keyword>
<evidence type="ECO:0000256" key="13">
    <source>
        <dbReference type="SAM" id="Coils"/>
    </source>
</evidence>
<dbReference type="PROSITE" id="PS00022">
    <property type="entry name" value="EGF_1"/>
    <property type="match status" value="1"/>
</dbReference>
<keyword evidence="4" id="KW-0732">Signal</keyword>
<sequence length="1990" mass="221359">MEIFLARFFHPGHCCLRNLSVIPEEADYRALCCSSLGPLLQHGQRHIIWRCGKCAHFPPPAPAWPWSPCHMLGMRQAVMEDVRMCTVGVPSGPLQHSVQSQDAGIVFVVSQCCIIKIAVLRSVAQELPSGPHGCTDGSCYPATGNLLIGRAVNLTATSTCGLEAPEQYCIVSHLKESDKCFTCDSRSPHDPVHYKHSHRVENVIYLRDGRGDLTWWQSVNGEETVSIRLDLEAEFHFTHLIMKFKTFRPAAMLIERSADFGHTWRTYRYFAYNCSRTFPVVPARPLHLIDDIICEERYSDIEPSTEGEVIYKVLDPSIHVSDPYSTNIQDLLRITNLRINFTRLHTLGDNLLDQRADVLQKYYYALYELVVRGSCFCYGHASECAPVPGVRTRDSGMIHGRCVCKHNTVGLNLCNCNGHSSKCHFDMAMYLATENVSGGVCEDCLHNTMGRNCEVCKPFYYKDPGRDIRDPNACVPCDCDPVGSLDGGVCDGHTDLEMGMIGGLCRCKAHVRGQRCDHCEEGHYGLSQNDPLGCQPCNCDPRGISMRGVQCDAISGSCSCKRYVTGRYCNQCLPEYWGLSTDLVGCRPCDCDFGGAYNNKCRMDSGQCDCRPHLIGRQCSVVQPGYFCAALDYYRYEAERAAGRSPDDPVLPGSPRPQAGNICVEQLNNQLRRHKRHRHIVQQQRAKLRHIRQLQQKPDVTTVLRDRQPGQVVTWTGPGFARVKDGAGLVFTMDNIPYAMEYDIIIRYEPEYAEDWEAIVSVTSLQLPTSARCGNLLPTEQMYTVILPHHTRHVQMPRPFCFEPHNRYMVAIRFQRYGVSHRYLTAHILVDSLVLIPRYEELPGFQGNDGQAQHRREMMVHYMCLDSFLATHPPQLADICTTLICSISAIMHNRALPCHCDPQGSLSAECEKVGGQCRCKPNVIGSNCDQCSPRTYGFGPYGCTACDCHLDGSAGQQCDPVTGQCPCWAGARGRQCSECQPGQWGFPSCRPCQCNGHAETCDSHTGACQGCRDHTAGHQCERCVNGFYGNPVLGSGDHCHPCPCPGNPGSGHFHGESCYMEQTTNQIICQCKRGFTGPHCDRCAPGYYGNPERPGGECRPCECNGNIDADDPESCDPRTGQCLKCLYNTDGPSCYECKPGYYGNALARDCRRCTCMTSGTQQAYCSDGVCHCDRRTGACPCRPNVVGHNCDQCSSNHWNLGMEGGCAACECDPQNSLGPHCNLVRPAGRPLGRRPHPLDRHPQPLDRHCFLCLCRLAVSVIANLASEGSSVPSVRSSTGVIQKSTARVRVTPQTLDDIVQLEVRSTLAPVIPTHTTLVPTSLCLSVWAGCNCDPLGAESFQCDRTTGACLCRQGASGQRCDECARGFTGSFPKCVACHPCFQLWDDIVCQMQLDLDSIQYIIAKILQSNKVPGFNDTRIRELEKKLTEIQDLLQDGDRDKIYQKITQTIDDLRAEIAVTDGRLMEVERDLNGTAKHDQILKLNLTSMEEEFRNLNSTLVQRRLDLENYLTAGLAEEFEKVRRYYQESLNAELRCNASVYGPWSPVELSRDTRQRTEDLLGQKDQFLRTLTAQKKSLSELEEKAKNMDTKVHRLSLKVCGGIGNVSDDSTCADSPCGGAGCHGSNGTLLCGGPLCNGTVGASLRAQQRVDDVTKNLTAANEDLLNTAKRLQNVATLAQNVKTRAISTLDKAQKTKELFENSNKKLKDFIQKIRDFLMEEGADPESIEKIAQQVLAITLPINRTMLDRVIQQIKDSIANLTDVENVFNYTSEQMDKAKNLLDRAHDAKVRAEGISDVITKTKQALNTSQEAIEKAEKAIKVTLKDLNNARNATVMVEEKLTNLENNLMDLISRLANLSQGVESLKNKTEQNSQQALEAKALSDNATRAASDLNEEMLKAETRYKELKDMVDSLGGVAAGNITQRAIDMKNEAESLLTKAKKHLEKLKELEKKFKKNEKDLQNQRMELEELEKNATSYRDDIRARVIGYNNCQ</sequence>
<dbReference type="GO" id="GO:0016477">
    <property type="term" value="P:cell migration"/>
    <property type="evidence" value="ECO:0007669"/>
    <property type="project" value="TreeGrafter"/>
</dbReference>
<dbReference type="PANTHER" id="PTHR10574">
    <property type="entry name" value="NETRIN/LAMININ-RELATED"/>
    <property type="match status" value="1"/>
</dbReference>
<dbReference type="InterPro" id="IPR050440">
    <property type="entry name" value="Laminin/Netrin_ECM"/>
</dbReference>
<keyword evidence="7" id="KW-0130">Cell adhesion</keyword>
<feature type="disulfide bond" evidence="12">
    <location>
        <begin position="1071"/>
        <end position="1080"/>
    </location>
</feature>
<dbReference type="GO" id="GO:0070831">
    <property type="term" value="P:basement membrane assembly"/>
    <property type="evidence" value="ECO:0007669"/>
    <property type="project" value="TreeGrafter"/>
</dbReference>
<evidence type="ECO:0000256" key="6">
    <source>
        <dbReference type="ARBA" id="ARBA00022869"/>
    </source>
</evidence>
<feature type="disulfide bond" evidence="12">
    <location>
        <begin position="1351"/>
        <end position="1360"/>
    </location>
</feature>
<feature type="disulfide bond" evidence="12">
    <location>
        <begin position="444"/>
        <end position="453"/>
    </location>
</feature>
<evidence type="ECO:0008006" key="19">
    <source>
        <dbReference type="Google" id="ProtNLM"/>
    </source>
</evidence>
<dbReference type="Gene3D" id="2.10.25.10">
    <property type="entry name" value="Laminin"/>
    <property type="match status" value="8"/>
</dbReference>
<proteinExistence type="predicted"/>
<accession>A0AAD9E2B1</accession>
<dbReference type="FunFam" id="2.10.25.10:FF:000138">
    <property type="entry name" value="Laminin subunit beta 1"/>
    <property type="match status" value="1"/>
</dbReference>
<feature type="domain" description="Laminin EGF-like" evidence="14">
    <location>
        <begin position="898"/>
        <end position="945"/>
    </location>
</feature>
<feature type="disulfide bond" evidence="12">
    <location>
        <begin position="572"/>
        <end position="586"/>
    </location>
</feature>
<dbReference type="SUPFAM" id="SSF57196">
    <property type="entry name" value="EGF/Laminin"/>
    <property type="match status" value="10"/>
</dbReference>
<dbReference type="Pfam" id="PF21199">
    <property type="entry name" value="LAMININ_IV_B"/>
    <property type="match status" value="1"/>
</dbReference>
<feature type="disulfide bond" evidence="12">
    <location>
        <begin position="1011"/>
        <end position="1020"/>
    </location>
</feature>
<organism evidence="17 18">
    <name type="scientific">Electrophorus voltai</name>
    <dbReference type="NCBI Taxonomy" id="2609070"/>
    <lineage>
        <taxon>Eukaryota</taxon>
        <taxon>Metazoa</taxon>
        <taxon>Chordata</taxon>
        <taxon>Craniata</taxon>
        <taxon>Vertebrata</taxon>
        <taxon>Euteleostomi</taxon>
        <taxon>Actinopterygii</taxon>
        <taxon>Neopterygii</taxon>
        <taxon>Teleostei</taxon>
        <taxon>Ostariophysi</taxon>
        <taxon>Gymnotiformes</taxon>
        <taxon>Gymnotoidei</taxon>
        <taxon>Gymnotidae</taxon>
        <taxon>Electrophorus</taxon>
    </lineage>
</organism>
<evidence type="ECO:0000256" key="7">
    <source>
        <dbReference type="ARBA" id="ARBA00022889"/>
    </source>
</evidence>
<dbReference type="Gene3D" id="2.60.120.260">
    <property type="entry name" value="Galactose-binding domain-like"/>
    <property type="match status" value="1"/>
</dbReference>
<feature type="domain" description="Laminin EGF-like" evidence="14">
    <location>
        <begin position="1101"/>
        <end position="1152"/>
    </location>
</feature>
<evidence type="ECO:0000313" key="17">
    <source>
        <dbReference type="EMBL" id="KAK1801768.1"/>
    </source>
</evidence>
<dbReference type="FunFam" id="2.10.25.10:FF:000130">
    <property type="entry name" value="Laminin subunit beta 1"/>
    <property type="match status" value="1"/>
</dbReference>
<feature type="domain" description="Laminin EGF-like" evidence="14">
    <location>
        <begin position="1042"/>
        <end position="1100"/>
    </location>
</feature>
<dbReference type="Pfam" id="PF23219">
    <property type="entry name" value="LAMB1"/>
    <property type="match status" value="1"/>
</dbReference>
<feature type="coiled-coil region" evidence="13">
    <location>
        <begin position="1796"/>
        <end position="1978"/>
    </location>
</feature>
<feature type="domain" description="Laminin EGF-like" evidence="14">
    <location>
        <begin position="1153"/>
        <end position="1208"/>
    </location>
</feature>
<evidence type="ECO:0000256" key="12">
    <source>
        <dbReference type="PROSITE-ProRule" id="PRU00460"/>
    </source>
</evidence>
<dbReference type="InterPro" id="IPR002049">
    <property type="entry name" value="LE_dom"/>
</dbReference>
<dbReference type="Pfam" id="PF24973">
    <property type="entry name" value="EGF_LMN_ATRN"/>
    <property type="match status" value="2"/>
</dbReference>
<dbReference type="PROSITE" id="PS51116">
    <property type="entry name" value="LAMININ_IVB"/>
    <property type="match status" value="1"/>
</dbReference>
<dbReference type="FunFam" id="2.10.25.10:FF:000280">
    <property type="entry name" value="Laminin subunit beta 4"/>
    <property type="match status" value="1"/>
</dbReference>
<protein>
    <recommendedName>
        <fullName evidence="19">Laminin, beta 2-like</fullName>
    </recommendedName>
</protein>
<evidence type="ECO:0000256" key="9">
    <source>
        <dbReference type="ARBA" id="ARBA00023157"/>
    </source>
</evidence>
<dbReference type="EMBL" id="JAROKS010000008">
    <property type="protein sequence ID" value="KAK1801768.1"/>
    <property type="molecule type" value="Genomic_DNA"/>
</dbReference>
<feature type="disulfide bond" evidence="12">
    <location>
        <begin position="919"/>
        <end position="928"/>
    </location>
</feature>
<dbReference type="PROSITE" id="PS50027">
    <property type="entry name" value="EGF_LAM_2"/>
    <property type="match status" value="10"/>
</dbReference>
<keyword evidence="9 12" id="KW-1015">Disulfide bond</keyword>
<feature type="disulfide bond" evidence="12">
    <location>
        <begin position="1181"/>
        <end position="1190"/>
    </location>
</feature>
<dbReference type="GO" id="GO:0009888">
    <property type="term" value="P:tissue development"/>
    <property type="evidence" value="ECO:0007669"/>
    <property type="project" value="TreeGrafter"/>
</dbReference>
<feature type="domain" description="Laminin EGF-like" evidence="14">
    <location>
        <begin position="992"/>
        <end position="1041"/>
    </location>
</feature>
<feature type="disulfide bond" evidence="12">
    <location>
        <begin position="1330"/>
        <end position="1342"/>
    </location>
</feature>
<evidence type="ECO:0000256" key="1">
    <source>
        <dbReference type="ARBA" id="ARBA00004302"/>
    </source>
</evidence>
<keyword evidence="2" id="KW-0964">Secreted</keyword>
<keyword evidence="8 13" id="KW-0175">Coiled coil</keyword>
<feature type="disulfide bond" evidence="12">
    <location>
        <begin position="1332"/>
        <end position="1349"/>
    </location>
</feature>
<dbReference type="GO" id="GO:0043256">
    <property type="term" value="C:laminin complex"/>
    <property type="evidence" value="ECO:0007669"/>
    <property type="project" value="TreeGrafter"/>
</dbReference>
<dbReference type="SMART" id="SM00136">
    <property type="entry name" value="LamNT"/>
    <property type="match status" value="1"/>
</dbReference>
<feature type="domain" description="Laminin EGF-like" evidence="14">
    <location>
        <begin position="537"/>
        <end position="588"/>
    </location>
</feature>
<dbReference type="InterPro" id="IPR056863">
    <property type="entry name" value="LMN_ATRN_NET-like_EGF"/>
</dbReference>
<dbReference type="GO" id="GO:0034446">
    <property type="term" value="P:substrate adhesion-dependent cell spreading"/>
    <property type="evidence" value="ECO:0007669"/>
    <property type="project" value="TreeGrafter"/>
</dbReference>
<evidence type="ECO:0000256" key="11">
    <source>
        <dbReference type="ARBA" id="ARBA00023292"/>
    </source>
</evidence>
<dbReference type="Pfam" id="PF00055">
    <property type="entry name" value="Laminin_N"/>
    <property type="match status" value="1"/>
</dbReference>
<dbReference type="FunFam" id="2.10.25.10:FF:000090">
    <property type="entry name" value="laminin subunit alpha"/>
    <property type="match status" value="1"/>
</dbReference>
<evidence type="ECO:0000256" key="8">
    <source>
        <dbReference type="ARBA" id="ARBA00023054"/>
    </source>
</evidence>
<feature type="disulfide bond" evidence="12">
    <location>
        <begin position="560"/>
        <end position="569"/>
    </location>
</feature>
<dbReference type="FunFam" id="2.10.25.10:FF:000135">
    <property type="entry name" value="Laminin subunit beta 4"/>
    <property type="match status" value="2"/>
</dbReference>
<comment type="subcellular location">
    <subcellularLocation>
        <location evidence="1">Secreted</location>
        <location evidence="1">Extracellular space</location>
        <location evidence="1">Extracellular matrix</location>
        <location evidence="1">Basement membrane</location>
    </subcellularLocation>
</comment>
<dbReference type="SUPFAM" id="SSF57997">
    <property type="entry name" value="Tropomyosin"/>
    <property type="match status" value="1"/>
</dbReference>
<feature type="coiled-coil region" evidence="13">
    <location>
        <begin position="1419"/>
        <end position="1469"/>
    </location>
</feature>
<feature type="domain" description="Laminin EGF-like" evidence="14">
    <location>
        <begin position="946"/>
        <end position="991"/>
    </location>
</feature>
<dbReference type="Pfam" id="PF00053">
    <property type="entry name" value="EGF_laminin"/>
    <property type="match status" value="9"/>
</dbReference>
<dbReference type="InterPro" id="IPR056558">
    <property type="entry name" value="LAMB1-4_helical"/>
</dbReference>
<dbReference type="PANTHER" id="PTHR10574:SF197">
    <property type="entry name" value="LAMININ SUBUNIT BETA-1 ISOFORM X1"/>
    <property type="match status" value="1"/>
</dbReference>
<dbReference type="FunFam" id="2.170.300.10:FF:000004">
    <property type="entry name" value="Laminin subunit beta 1"/>
    <property type="match status" value="1"/>
</dbReference>
<evidence type="ECO:0000256" key="4">
    <source>
        <dbReference type="ARBA" id="ARBA00022729"/>
    </source>
</evidence>
<feature type="disulfide bond" evidence="12">
    <location>
        <begin position="898"/>
        <end position="910"/>
    </location>
</feature>
<dbReference type="FunFam" id="2.60.120.260:FF:000010">
    <property type="entry name" value="Laminin subunit beta 1"/>
    <property type="match status" value="1"/>
</dbReference>
<keyword evidence="11 12" id="KW-0424">Laminin EGF-like domain</keyword>
<feature type="disulfide bond" evidence="12">
    <location>
        <begin position="507"/>
        <end position="516"/>
    </location>
</feature>
<dbReference type="GO" id="GO:0007411">
    <property type="term" value="P:axon guidance"/>
    <property type="evidence" value="ECO:0007669"/>
    <property type="project" value="TreeGrafter"/>
</dbReference>
<feature type="domain" description="Laminin N-terminal" evidence="16">
    <location>
        <begin position="135"/>
        <end position="374"/>
    </location>
</feature>
<comment type="caution">
    <text evidence="12">Lacks conserved residue(s) required for the propagation of feature annotation.</text>
</comment>
<dbReference type="Proteomes" id="UP001239994">
    <property type="component" value="Unassembled WGS sequence"/>
</dbReference>
<feature type="disulfide bond" evidence="12">
    <location>
        <begin position="900"/>
        <end position="917"/>
    </location>
</feature>
<name>A0AAD9E2B1_9TELE</name>
<comment type="caution">
    <text evidence="17">The sequence shown here is derived from an EMBL/GenBank/DDBJ whole genome shotgun (WGS) entry which is preliminary data.</text>
</comment>
<feature type="disulfide bond" evidence="12">
    <location>
        <begin position="967"/>
        <end position="976"/>
    </location>
</feature>
<dbReference type="SMART" id="SM00180">
    <property type="entry name" value="EGF_Lam"/>
    <property type="match status" value="11"/>
</dbReference>
<dbReference type="PRINTS" id="PR00011">
    <property type="entry name" value="EGFLAMININ"/>
</dbReference>
<gene>
    <name evidence="17" type="ORF">P4O66_022398</name>
</gene>
<evidence type="ECO:0000313" key="18">
    <source>
        <dbReference type="Proteomes" id="UP001239994"/>
    </source>
</evidence>
<dbReference type="PROSITE" id="PS51117">
    <property type="entry name" value="LAMININ_NTER"/>
    <property type="match status" value="1"/>
</dbReference>
<evidence type="ECO:0000259" key="15">
    <source>
        <dbReference type="PROSITE" id="PS51116"/>
    </source>
</evidence>
<feature type="domain" description="Laminin EGF-like" evidence="14">
    <location>
        <begin position="477"/>
        <end position="536"/>
    </location>
</feature>
<feature type="domain" description="Laminin IV type B" evidence="15">
    <location>
        <begin position="628"/>
        <end position="892"/>
    </location>
</feature>
<reference evidence="17" key="1">
    <citation type="submission" date="2023-03" db="EMBL/GenBank/DDBJ databases">
        <title>Electrophorus voltai genome.</title>
        <authorList>
            <person name="Bian C."/>
        </authorList>
    </citation>
    <scope>NUCLEOTIDE SEQUENCE</scope>
    <source>
        <strain evidence="17">CB-2022</strain>
        <tissue evidence="17">Muscle</tissue>
    </source>
</reference>
<keyword evidence="5" id="KW-0677">Repeat</keyword>
<keyword evidence="10" id="KW-0325">Glycoprotein</keyword>